<evidence type="ECO:0000313" key="1">
    <source>
        <dbReference type="EMBL" id="MCP8970398.1"/>
    </source>
</evidence>
<reference evidence="1" key="1">
    <citation type="submission" date="2022-07" db="EMBL/GenBank/DDBJ databases">
        <authorList>
            <person name="Li W.-J."/>
            <person name="Deng Q.-Q."/>
        </authorList>
    </citation>
    <scope>NUCLEOTIDE SEQUENCE</scope>
    <source>
        <strain evidence="1">SYSU M60031</strain>
    </source>
</reference>
<proteinExistence type="predicted"/>
<evidence type="ECO:0000313" key="2">
    <source>
        <dbReference type="Proteomes" id="UP001156102"/>
    </source>
</evidence>
<dbReference type="Proteomes" id="UP001156102">
    <property type="component" value="Unassembled WGS sequence"/>
</dbReference>
<dbReference type="EMBL" id="JANCLT010000011">
    <property type="protein sequence ID" value="MCP8970398.1"/>
    <property type="molecule type" value="Genomic_DNA"/>
</dbReference>
<dbReference type="InterPro" id="IPR027417">
    <property type="entry name" value="P-loop_NTPase"/>
</dbReference>
<accession>A0AA41XB08</accession>
<dbReference type="RefSeq" id="WP_254760317.1">
    <property type="nucleotide sequence ID" value="NZ_JANCLT010000011.1"/>
</dbReference>
<dbReference type="Pfam" id="PF13671">
    <property type="entry name" value="AAA_33"/>
    <property type="match status" value="1"/>
</dbReference>
<name>A0AA41XB08_9BACI</name>
<gene>
    <name evidence="1" type="ORF">NK662_17895</name>
</gene>
<protein>
    <submittedName>
        <fullName evidence="1">ATP-binding protein</fullName>
    </submittedName>
</protein>
<keyword evidence="1" id="KW-0547">Nucleotide-binding</keyword>
<sequence>MQKLVFFVGIAGTGKSTIAEALSKEIPNAYIDRDVVGGRFVERMLELNNLDKNDRDSDFYKKHLRDLEYDTARDICIQNLRLGQHVFMVSPFTAELKDADWIEEVLREAGKTRQEVDVKVIVVTLQDLELQRKRVMARQTTRDEWKLNNWEQYVQNLQQVPEINWDIPASSILIYDNSQALTETQIEGIKEFILQQPEPAWIKSAL</sequence>
<keyword evidence="2" id="KW-1185">Reference proteome</keyword>
<organism evidence="1 2">
    <name type="scientific">Ectobacillus ponti</name>
    <dbReference type="NCBI Taxonomy" id="2961894"/>
    <lineage>
        <taxon>Bacteria</taxon>
        <taxon>Bacillati</taxon>
        <taxon>Bacillota</taxon>
        <taxon>Bacilli</taxon>
        <taxon>Bacillales</taxon>
        <taxon>Bacillaceae</taxon>
        <taxon>Ectobacillus</taxon>
    </lineage>
</organism>
<keyword evidence="1" id="KW-0067">ATP-binding</keyword>
<dbReference type="AlphaFoldDB" id="A0AA41XB08"/>
<dbReference type="Gene3D" id="3.40.50.300">
    <property type="entry name" value="P-loop containing nucleotide triphosphate hydrolases"/>
    <property type="match status" value="1"/>
</dbReference>
<comment type="caution">
    <text evidence="1">The sequence shown here is derived from an EMBL/GenBank/DDBJ whole genome shotgun (WGS) entry which is preliminary data.</text>
</comment>
<dbReference type="PANTHER" id="PTHR37807">
    <property type="entry name" value="OS07G0160300 PROTEIN"/>
    <property type="match status" value="1"/>
</dbReference>
<dbReference type="SUPFAM" id="SSF52540">
    <property type="entry name" value="P-loop containing nucleoside triphosphate hydrolases"/>
    <property type="match status" value="1"/>
</dbReference>
<dbReference type="PANTHER" id="PTHR37807:SF3">
    <property type="entry name" value="OS07G0160300 PROTEIN"/>
    <property type="match status" value="1"/>
</dbReference>
<dbReference type="GO" id="GO:0005524">
    <property type="term" value="F:ATP binding"/>
    <property type="evidence" value="ECO:0007669"/>
    <property type="project" value="UniProtKB-KW"/>
</dbReference>